<keyword evidence="13" id="KW-1015">Disulfide bond</keyword>
<evidence type="ECO:0000256" key="21">
    <source>
        <dbReference type="RuleBase" id="RU365016"/>
    </source>
</evidence>
<dbReference type="InterPro" id="IPR016156">
    <property type="entry name" value="FAD/NAD-linked_Rdtase_dimer_sf"/>
</dbReference>
<dbReference type="GO" id="GO:0050660">
    <property type="term" value="F:flavin adenine dinucleotide binding"/>
    <property type="evidence" value="ECO:0007669"/>
    <property type="project" value="InterPro"/>
</dbReference>
<dbReference type="PANTHER" id="PTHR42737:SF2">
    <property type="entry name" value="GLUTATHIONE REDUCTASE"/>
    <property type="match status" value="1"/>
</dbReference>
<keyword evidence="10 21" id="KW-0521">NADP</keyword>
<feature type="domain" description="FAD/NAD(P)-binding" evidence="23">
    <location>
        <begin position="8"/>
        <end position="329"/>
    </location>
</feature>
<keyword evidence="18" id="KW-0520">NAD</keyword>
<comment type="subunit">
    <text evidence="4">Homodimer.</text>
</comment>
<dbReference type="OrthoDB" id="5956163at2759"/>
<feature type="active site" description="Proton acceptor" evidence="17">
    <location>
        <position position="452"/>
    </location>
</feature>
<comment type="function">
    <text evidence="16 21">Catalyzes the reduction of glutathione disulfide (GSSG) to reduced glutathione (GSH). Constitutes the major mechanism to maintain a high GSH:GSSG ratio in the cytosol.</text>
</comment>
<dbReference type="InterPro" id="IPR036188">
    <property type="entry name" value="FAD/NAD-bd_sf"/>
</dbReference>
<dbReference type="Pfam" id="PF02852">
    <property type="entry name" value="Pyr_redox_dim"/>
    <property type="match status" value="1"/>
</dbReference>
<evidence type="ECO:0000256" key="14">
    <source>
        <dbReference type="ARBA" id="ARBA00023284"/>
    </source>
</evidence>
<dbReference type="Gene3D" id="3.50.50.60">
    <property type="entry name" value="FAD/NAD(P)-binding domain"/>
    <property type="match status" value="2"/>
</dbReference>
<feature type="domain" description="Pyridine nucleotide-disulphide oxidoreductase dimerisation" evidence="22">
    <location>
        <begin position="352"/>
        <end position="461"/>
    </location>
</feature>
<dbReference type="AlphaFoldDB" id="A0A9W8DVP1"/>
<dbReference type="GO" id="GO:0004362">
    <property type="term" value="F:glutathione-disulfide reductase (NADPH) activity"/>
    <property type="evidence" value="ECO:0007669"/>
    <property type="project" value="UniProtKB-EC"/>
</dbReference>
<dbReference type="Gene3D" id="3.30.390.30">
    <property type="match status" value="1"/>
</dbReference>
<dbReference type="Proteomes" id="UP001150569">
    <property type="component" value="Unassembled WGS sequence"/>
</dbReference>
<evidence type="ECO:0000259" key="23">
    <source>
        <dbReference type="Pfam" id="PF07992"/>
    </source>
</evidence>
<dbReference type="NCBIfam" id="TIGR01421">
    <property type="entry name" value="gluta_reduc_1"/>
    <property type="match status" value="1"/>
</dbReference>
<comment type="catalytic activity">
    <reaction evidence="15 21">
        <text>2 glutathione + NADP(+) = glutathione disulfide + NADPH + H(+)</text>
        <dbReference type="Rhea" id="RHEA:11740"/>
        <dbReference type="ChEBI" id="CHEBI:15378"/>
        <dbReference type="ChEBI" id="CHEBI:57783"/>
        <dbReference type="ChEBI" id="CHEBI:57925"/>
        <dbReference type="ChEBI" id="CHEBI:58297"/>
        <dbReference type="ChEBI" id="CHEBI:58349"/>
        <dbReference type="EC" id="1.8.1.7"/>
    </reaction>
</comment>
<evidence type="ECO:0000256" key="13">
    <source>
        <dbReference type="ARBA" id="ARBA00023157"/>
    </source>
</evidence>
<evidence type="ECO:0000256" key="1">
    <source>
        <dbReference type="ARBA" id="ARBA00004173"/>
    </source>
</evidence>
<keyword evidence="8 20" id="KW-0285">Flavoprotein</keyword>
<dbReference type="FunFam" id="3.50.50.60:FF:000671">
    <property type="entry name" value="Thioredoxin reductase 2, tandem duplicate 1"/>
    <property type="match status" value="1"/>
</dbReference>
<dbReference type="FunFam" id="3.50.50.60:FF:000235">
    <property type="entry name" value="Glutathione reductase"/>
    <property type="match status" value="1"/>
</dbReference>
<evidence type="ECO:0000256" key="6">
    <source>
        <dbReference type="ARBA" id="ARBA00017111"/>
    </source>
</evidence>
<evidence type="ECO:0000256" key="16">
    <source>
        <dbReference type="ARBA" id="ARBA00056905"/>
    </source>
</evidence>
<dbReference type="EMBL" id="JANBPT010000093">
    <property type="protein sequence ID" value="KAJ1927994.1"/>
    <property type="molecule type" value="Genomic_DNA"/>
</dbReference>
<evidence type="ECO:0000256" key="9">
    <source>
        <dbReference type="ARBA" id="ARBA00022827"/>
    </source>
</evidence>
<dbReference type="SUPFAM" id="SSF55424">
    <property type="entry name" value="FAD/NAD-linked reductases, dimerisation (C-terminal) domain"/>
    <property type="match status" value="1"/>
</dbReference>
<evidence type="ECO:0000256" key="12">
    <source>
        <dbReference type="ARBA" id="ARBA00023128"/>
    </source>
</evidence>
<dbReference type="PROSITE" id="PS00076">
    <property type="entry name" value="PYRIDINE_REDOX_1"/>
    <property type="match status" value="1"/>
</dbReference>
<gene>
    <name evidence="24" type="primary">GLR1_1</name>
    <name evidence="24" type="ORF">IWQ60_002457</name>
</gene>
<evidence type="ECO:0000256" key="18">
    <source>
        <dbReference type="PIRSR" id="PIRSR000350-3"/>
    </source>
</evidence>
<feature type="binding site" evidence="18">
    <location>
        <position position="55"/>
    </location>
    <ligand>
        <name>FAD</name>
        <dbReference type="ChEBI" id="CHEBI:57692"/>
    </ligand>
</feature>
<dbReference type="InterPro" id="IPR023753">
    <property type="entry name" value="FAD/NAD-binding_dom"/>
</dbReference>
<evidence type="ECO:0000313" key="25">
    <source>
        <dbReference type="Proteomes" id="UP001150569"/>
    </source>
</evidence>
<reference evidence="24" key="1">
    <citation type="submission" date="2022-07" db="EMBL/GenBank/DDBJ databases">
        <title>Phylogenomic reconstructions and comparative analyses of Kickxellomycotina fungi.</title>
        <authorList>
            <person name="Reynolds N.K."/>
            <person name="Stajich J.E."/>
            <person name="Barry K."/>
            <person name="Grigoriev I.V."/>
            <person name="Crous P."/>
            <person name="Smith M.E."/>
        </authorList>
    </citation>
    <scope>NUCLEOTIDE SEQUENCE</scope>
    <source>
        <strain evidence="24">RSA 861</strain>
    </source>
</reference>
<dbReference type="PRINTS" id="PR00411">
    <property type="entry name" value="PNDRDTASEI"/>
</dbReference>
<evidence type="ECO:0000256" key="7">
    <source>
        <dbReference type="ARBA" id="ARBA00022490"/>
    </source>
</evidence>
<evidence type="ECO:0000313" key="24">
    <source>
        <dbReference type="EMBL" id="KAJ1927994.1"/>
    </source>
</evidence>
<keyword evidence="11 20" id="KW-0560">Oxidoreductase</keyword>
<evidence type="ECO:0000256" key="19">
    <source>
        <dbReference type="PIRSR" id="PIRSR000350-4"/>
    </source>
</evidence>
<evidence type="ECO:0000256" key="8">
    <source>
        <dbReference type="ARBA" id="ARBA00022630"/>
    </source>
</evidence>
<accession>A0A9W8DVP1</accession>
<dbReference type="InterPro" id="IPR012999">
    <property type="entry name" value="Pyr_OxRdtase_I_AS"/>
</dbReference>
<dbReference type="GO" id="GO:0006749">
    <property type="term" value="P:glutathione metabolic process"/>
    <property type="evidence" value="ECO:0007669"/>
    <property type="project" value="InterPro"/>
</dbReference>
<dbReference type="GO" id="GO:0034599">
    <property type="term" value="P:cellular response to oxidative stress"/>
    <property type="evidence" value="ECO:0007669"/>
    <property type="project" value="TreeGrafter"/>
</dbReference>
<comment type="caution">
    <text evidence="24">The sequence shown here is derived from an EMBL/GenBank/DDBJ whole genome shotgun (WGS) entry which is preliminary data.</text>
</comment>
<dbReference type="GO" id="GO:0005739">
    <property type="term" value="C:mitochondrion"/>
    <property type="evidence" value="ECO:0007669"/>
    <property type="project" value="UniProtKB-SubCell"/>
</dbReference>
<feature type="binding site" evidence="18">
    <location>
        <position position="314"/>
    </location>
    <ligand>
        <name>FAD</name>
        <dbReference type="ChEBI" id="CHEBI:57692"/>
    </ligand>
</feature>
<dbReference type="InterPro" id="IPR001100">
    <property type="entry name" value="Pyr_nuc-diS_OxRdtase"/>
</dbReference>
<keyword evidence="9 18" id="KW-0274">FAD</keyword>
<dbReference type="PANTHER" id="PTHR42737">
    <property type="entry name" value="GLUTATHIONE REDUCTASE"/>
    <property type="match status" value="1"/>
</dbReference>
<dbReference type="GO" id="GO:0005829">
    <property type="term" value="C:cytosol"/>
    <property type="evidence" value="ECO:0007669"/>
    <property type="project" value="TreeGrafter"/>
</dbReference>
<dbReference type="FunFam" id="3.30.390.30:FF:000003">
    <property type="entry name" value="Glutathione reductase"/>
    <property type="match status" value="1"/>
</dbReference>
<feature type="disulfide bond" description="Redox-active" evidence="19">
    <location>
        <begin position="46"/>
        <end position="51"/>
    </location>
</feature>
<dbReference type="SUPFAM" id="SSF51905">
    <property type="entry name" value="FAD/NAD(P)-binding domain"/>
    <property type="match status" value="1"/>
</dbReference>
<keyword evidence="7 21" id="KW-0963">Cytoplasm</keyword>
<sequence length="463" mass="50378">MSPIKKVFDLIVIGGGSGGLATARRAASYGAKVVLIEKDHRLGGTCVNVGCVPKKVMFNASYVRETLKDAKYYGMGVDQLPKVDWAALKSHRDAYVHRLNGIYVNNLNKDHVEFIFGHASFVSPTVVKVNDEQLEAKKILVAAGGHPIWPKVPGVELGIDSDGFFDLPTQPRKVAVVGSGYIGIELANIFQGLGSETTVFIRTDQILRHFDPFVSDTLMPEMRKLGIKFATHSSVKGLKKTEGKDYPLTLQYDTRDEGQNLEAEFDCVLWAVGRAPNTTDLNLEAAGVLTNEKGFVVVDEFQNTSVESIYALGDICGREELTPVAIAAGRLLANRLFGGPQFAQNKMDYDNVPTVIFSHPPTGSIGISEADARARYGDDQVKVYATSFTAMFNALTEHKPPTKFKLIVAGPEEKVVGLHIIGRGVDEMLQGFGVAIKMGATKQDFDSCVAIHPTSSEELVTLK</sequence>
<dbReference type="PRINTS" id="PR00368">
    <property type="entry name" value="FADPNR"/>
</dbReference>
<evidence type="ECO:0000256" key="10">
    <source>
        <dbReference type="ARBA" id="ARBA00022857"/>
    </source>
</evidence>
<keyword evidence="12" id="KW-0496">Mitochondrion</keyword>
<evidence type="ECO:0000256" key="15">
    <source>
        <dbReference type="ARBA" id="ARBA00049142"/>
    </source>
</evidence>
<proteinExistence type="inferred from homology"/>
<keyword evidence="25" id="KW-1185">Reference proteome</keyword>
<feature type="binding site" evidence="18">
    <location>
        <position position="273"/>
    </location>
    <ligand>
        <name>NAD(+)</name>
        <dbReference type="ChEBI" id="CHEBI:57540"/>
    </ligand>
</feature>
<feature type="binding site" evidence="18">
    <location>
        <begin position="178"/>
        <end position="185"/>
    </location>
    <ligand>
        <name>NAD(+)</name>
        <dbReference type="ChEBI" id="CHEBI:57540"/>
    </ligand>
</feature>
<dbReference type="InterPro" id="IPR004099">
    <property type="entry name" value="Pyr_nucl-diS_OxRdtase_dimer"/>
</dbReference>
<evidence type="ECO:0000256" key="11">
    <source>
        <dbReference type="ARBA" id="ARBA00023002"/>
    </source>
</evidence>
<evidence type="ECO:0000256" key="20">
    <source>
        <dbReference type="RuleBase" id="RU003691"/>
    </source>
</evidence>
<evidence type="ECO:0000256" key="3">
    <source>
        <dbReference type="ARBA" id="ARBA00007532"/>
    </source>
</evidence>
<dbReference type="EC" id="1.8.1.7" evidence="5 21"/>
<comment type="cofactor">
    <cofactor evidence="18">
        <name>FAD</name>
        <dbReference type="ChEBI" id="CHEBI:57692"/>
    </cofactor>
    <text evidence="18">Binds 1 FAD per subunit.</text>
</comment>
<evidence type="ECO:0000259" key="22">
    <source>
        <dbReference type="Pfam" id="PF02852"/>
    </source>
</evidence>
<evidence type="ECO:0000256" key="17">
    <source>
        <dbReference type="PIRSR" id="PIRSR000350-2"/>
    </source>
</evidence>
<dbReference type="InterPro" id="IPR006322">
    <property type="entry name" value="Glutathione_Rdtase_euk/bac"/>
</dbReference>
<keyword evidence="14 20" id="KW-0676">Redox-active center</keyword>
<dbReference type="InterPro" id="IPR046952">
    <property type="entry name" value="GSHR/TRXR-like"/>
</dbReference>
<name>A0A9W8DVP1_9FUNG</name>
<evidence type="ECO:0000256" key="4">
    <source>
        <dbReference type="ARBA" id="ARBA00011738"/>
    </source>
</evidence>
<dbReference type="PIRSF" id="PIRSF000350">
    <property type="entry name" value="Mercury_reductase_MerA"/>
    <property type="match status" value="1"/>
</dbReference>
<evidence type="ECO:0000256" key="5">
    <source>
        <dbReference type="ARBA" id="ARBA00012607"/>
    </source>
</evidence>
<comment type="similarity">
    <text evidence="3 20">Belongs to the class-I pyridine nucleotide-disulfide oxidoreductase family.</text>
</comment>
<evidence type="ECO:0000256" key="2">
    <source>
        <dbReference type="ARBA" id="ARBA00004496"/>
    </source>
</evidence>
<dbReference type="GO" id="GO:0045454">
    <property type="term" value="P:cell redox homeostasis"/>
    <property type="evidence" value="ECO:0007669"/>
    <property type="project" value="InterPro"/>
</dbReference>
<keyword evidence="18" id="KW-0547">Nucleotide-binding</keyword>
<organism evidence="24 25">
    <name type="scientific">Tieghemiomyces parasiticus</name>
    <dbReference type="NCBI Taxonomy" id="78921"/>
    <lineage>
        <taxon>Eukaryota</taxon>
        <taxon>Fungi</taxon>
        <taxon>Fungi incertae sedis</taxon>
        <taxon>Zoopagomycota</taxon>
        <taxon>Kickxellomycotina</taxon>
        <taxon>Dimargaritomycetes</taxon>
        <taxon>Dimargaritales</taxon>
        <taxon>Dimargaritaceae</taxon>
        <taxon>Tieghemiomyces</taxon>
    </lineage>
</organism>
<dbReference type="GO" id="GO:0050661">
    <property type="term" value="F:NADP binding"/>
    <property type="evidence" value="ECO:0007669"/>
    <property type="project" value="InterPro"/>
</dbReference>
<dbReference type="Pfam" id="PF07992">
    <property type="entry name" value="Pyr_redox_2"/>
    <property type="match status" value="1"/>
</dbReference>
<comment type="subcellular location">
    <subcellularLocation>
        <location evidence="2 21">Cytoplasm</location>
    </subcellularLocation>
    <subcellularLocation>
        <location evidence="1">Mitochondrion</location>
    </subcellularLocation>
</comment>
<protein>
    <recommendedName>
        <fullName evidence="6 21">Glutathione reductase</fullName>
        <ecNumber evidence="5 21">1.8.1.7</ecNumber>
    </recommendedName>
</protein>
<dbReference type="NCBIfam" id="NF004776">
    <property type="entry name" value="PRK06116.1"/>
    <property type="match status" value="1"/>
</dbReference>